<feature type="chain" id="PRO_5029647941" evidence="2">
    <location>
        <begin position="22"/>
        <end position="522"/>
    </location>
</feature>
<feature type="signal peptide" evidence="2">
    <location>
        <begin position="1"/>
        <end position="21"/>
    </location>
</feature>
<comment type="caution">
    <text evidence="3">The sequence shown here is derived from an EMBL/GenBank/DDBJ whole genome shotgun (WGS) entry which is preliminary data.</text>
</comment>
<gene>
    <name evidence="3" type="ORF">ECC02_012751</name>
</gene>
<evidence type="ECO:0000313" key="4">
    <source>
        <dbReference type="Proteomes" id="UP000583944"/>
    </source>
</evidence>
<evidence type="ECO:0000313" key="3">
    <source>
        <dbReference type="EMBL" id="KAF5214634.1"/>
    </source>
</evidence>
<feature type="compositionally biased region" description="Polar residues" evidence="1">
    <location>
        <begin position="424"/>
        <end position="442"/>
    </location>
</feature>
<reference evidence="3 4" key="1">
    <citation type="journal article" date="2019" name="Genome Biol. Evol.">
        <title>Nanopore Sequencing Significantly Improves Genome Assembly of the Protozoan Parasite Trypanosoma cruzi.</title>
        <authorList>
            <person name="Diaz-Viraque F."/>
            <person name="Pita S."/>
            <person name="Greif G."/>
            <person name="de Souza R.C.M."/>
            <person name="Iraola G."/>
            <person name="Robello C."/>
        </authorList>
    </citation>
    <scope>NUCLEOTIDE SEQUENCE [LARGE SCALE GENOMIC DNA]</scope>
    <source>
        <strain evidence="3 4">Berenice</strain>
    </source>
</reference>
<protein>
    <submittedName>
        <fullName evidence="3">Uncharacterized protein</fullName>
    </submittedName>
</protein>
<feature type="region of interest" description="Disordered" evidence="1">
    <location>
        <begin position="90"/>
        <end position="115"/>
    </location>
</feature>
<sequence length="522" mass="54716">MPVDIGLSLLQPLLSVGTAAAAASSRSSGKGQAAAALLLPWIGGGAYFMSAPQPPRTTAASSSLGGGSTAPCASSAASGPLGPVTAAPPPALSLAASSPNDCSTTDVTPSAATSSLSERPLSFSASCGETTVSLGKSTPLLSWHLGRLPSLATDSSGEQPCPHPSVVCHGRFQCSLDRGRMPVAKLVQYMSVEPSCTTPSLLAVPRNHWKQAAAGGGYRAHLRVVTATNGPLIVGLNGPRNRRPIRAWNTTDVTLLSQSQMHLHAEAPQCRMHGIQMYFSSGSLASVVLVGSVSRHHEAGLSPGIADKHSPLQITAAASLASSAGPLMEQLSIGCFADISWILRLHTNHWNTNPTCSVSQERSLRRICGNIHSCSVRSTSTAVVHSSNSSTNASTPPSPTSPSCNPVQPMRPASAPCSRRHLQSMPSTHPSRGDATSATPASSRPHRHPAAACHQCRRSRGAPRSHRGSRRVHHHRQRRSHAQHHVSIGNTSRTMPSTHREPTANAARGKLGHNQRSLHWLH</sequence>
<dbReference type="Proteomes" id="UP000583944">
    <property type="component" value="Unassembled WGS sequence"/>
</dbReference>
<evidence type="ECO:0000256" key="2">
    <source>
        <dbReference type="SAM" id="SignalP"/>
    </source>
</evidence>
<feature type="compositionally biased region" description="Polar residues" evidence="1">
    <location>
        <begin position="488"/>
        <end position="497"/>
    </location>
</feature>
<feature type="compositionally biased region" description="Basic residues" evidence="1">
    <location>
        <begin position="444"/>
        <end position="484"/>
    </location>
</feature>
<keyword evidence="2" id="KW-0732">Signal</keyword>
<feature type="compositionally biased region" description="Polar residues" evidence="1">
    <location>
        <begin position="100"/>
        <end position="115"/>
    </location>
</feature>
<name>A0A7J6XJC7_TRYCR</name>
<dbReference type="EMBL" id="JABDHM010000458">
    <property type="protein sequence ID" value="KAF5214634.1"/>
    <property type="molecule type" value="Genomic_DNA"/>
</dbReference>
<organism evidence="3 4">
    <name type="scientific">Trypanosoma cruzi</name>
    <dbReference type="NCBI Taxonomy" id="5693"/>
    <lineage>
        <taxon>Eukaryota</taxon>
        <taxon>Discoba</taxon>
        <taxon>Euglenozoa</taxon>
        <taxon>Kinetoplastea</taxon>
        <taxon>Metakinetoplastina</taxon>
        <taxon>Trypanosomatida</taxon>
        <taxon>Trypanosomatidae</taxon>
        <taxon>Trypanosoma</taxon>
        <taxon>Schizotrypanum</taxon>
    </lineage>
</organism>
<feature type="region of interest" description="Disordered" evidence="1">
    <location>
        <begin position="385"/>
        <end position="522"/>
    </location>
</feature>
<accession>A0A7J6XJC7</accession>
<dbReference type="AlphaFoldDB" id="A0A7J6XJC7"/>
<evidence type="ECO:0000256" key="1">
    <source>
        <dbReference type="SAM" id="MobiDB-lite"/>
    </source>
</evidence>
<feature type="compositionally biased region" description="Low complexity" evidence="1">
    <location>
        <begin position="385"/>
        <end position="407"/>
    </location>
</feature>
<dbReference type="VEuPathDB" id="TriTrypDB:ECC02_012751"/>
<proteinExistence type="predicted"/>